<proteinExistence type="inferred from homology"/>
<evidence type="ECO:0000256" key="3">
    <source>
        <dbReference type="RuleBase" id="RU361153"/>
    </source>
</evidence>
<organism evidence="5 6">
    <name type="scientific">Dactylosporangium darangshiense</name>
    <dbReference type="NCBI Taxonomy" id="579108"/>
    <lineage>
        <taxon>Bacteria</taxon>
        <taxon>Bacillati</taxon>
        <taxon>Actinomycetota</taxon>
        <taxon>Actinomycetes</taxon>
        <taxon>Micromonosporales</taxon>
        <taxon>Micromonosporaceae</taxon>
        <taxon>Dactylosporangium</taxon>
    </lineage>
</organism>
<keyword evidence="1 3" id="KW-0378">Hydrolase</keyword>
<dbReference type="PANTHER" id="PTHR34142">
    <property type="entry name" value="ENDO-BETA-1,4-GLUCANASE A"/>
    <property type="match status" value="1"/>
</dbReference>
<dbReference type="PANTHER" id="PTHR34142:SF1">
    <property type="entry name" value="GLYCOSIDE HYDROLASE FAMILY 5 DOMAIN-CONTAINING PROTEIN"/>
    <property type="match status" value="1"/>
</dbReference>
<dbReference type="InterPro" id="IPR008999">
    <property type="entry name" value="Actin-crosslinking"/>
</dbReference>
<dbReference type="InterPro" id="IPR001547">
    <property type="entry name" value="Glyco_hydro_5"/>
</dbReference>
<evidence type="ECO:0000256" key="1">
    <source>
        <dbReference type="ARBA" id="ARBA00022801"/>
    </source>
</evidence>
<evidence type="ECO:0000313" key="6">
    <source>
        <dbReference type="Proteomes" id="UP001500620"/>
    </source>
</evidence>
<evidence type="ECO:0000256" key="2">
    <source>
        <dbReference type="ARBA" id="ARBA00023295"/>
    </source>
</evidence>
<accession>A0ABP8D9S6</accession>
<dbReference type="SMART" id="SM00458">
    <property type="entry name" value="RICIN"/>
    <property type="match status" value="1"/>
</dbReference>
<dbReference type="InterPro" id="IPR000772">
    <property type="entry name" value="Ricin_B_lectin"/>
</dbReference>
<dbReference type="Gene3D" id="3.20.20.80">
    <property type="entry name" value="Glycosidases"/>
    <property type="match status" value="1"/>
</dbReference>
<dbReference type="InterPro" id="IPR017853">
    <property type="entry name" value="GH"/>
</dbReference>
<dbReference type="SUPFAM" id="SSF50370">
    <property type="entry name" value="Ricin B-like lectins"/>
    <property type="match status" value="1"/>
</dbReference>
<dbReference type="CDD" id="cd00257">
    <property type="entry name" value="beta-trefoil_FSCN-like"/>
    <property type="match status" value="1"/>
</dbReference>
<sequence>MAVSAHGLRRRLLTLAAAALTTLASVTLAVVVGAARSEAAAPLDPSQFRGVHWSRLGDNFSPDRLVLQGLSANDDYNTARGKADAMFAAFASSLGANTVRLPINPATTSWNTYNGVIDAATARGFKVILCYWSQDGTNMVPAGLLPAWNQMWDTLAARYQANPLIYFDPINEPIGFNTTQWLDFAATWITRMNGAGIPSGRLFIEGAQLDGGGWGSDLRPLCNDARFNGVYLGMHRYAFPYGSRTYAQWVSDITTLMGNCSSRTVIEEFGASADTGVDFNATPSGSTDKEVAYLRALTDVVRNYHLGAIWCHVIGGRTTTPDHDTLNILRLNSAFGGGSANVPLWVQNTTAVDRLEYAWGGLGSGTTELRNAGLNTCLDVPNSSQANDVQVQVKACQNATNQRWTRQANGSITVYNGTKCLDAFGFGKTNGTRVVIHDCLGNANQQWRFFSDGTIRGVDSRLCLDADPANPQNLRLWACGGGTNQNWRLFGSVVGLRAHANGQIVTAESAGAQPLIANRAVVDGWETFDLIDNADGSVSLRAHANNRYVDAPNGGASSLIADSTAIGAAQSFDLVYNGDGSISLRARVNSRLVAAESAGAQPLIANRTAVGPWEEFDLLV</sequence>
<dbReference type="SUPFAM" id="SSF51445">
    <property type="entry name" value="(Trans)glycosidases"/>
    <property type="match status" value="1"/>
</dbReference>
<dbReference type="Pfam" id="PF00150">
    <property type="entry name" value="Cellulase"/>
    <property type="match status" value="1"/>
</dbReference>
<comment type="similarity">
    <text evidence="3">Belongs to the glycosyl hydrolase 5 (cellulase A) family.</text>
</comment>
<dbReference type="Pfam" id="PF00652">
    <property type="entry name" value="Ricin_B_lectin"/>
    <property type="match status" value="1"/>
</dbReference>
<evidence type="ECO:0000259" key="4">
    <source>
        <dbReference type="SMART" id="SM00458"/>
    </source>
</evidence>
<keyword evidence="2 3" id="KW-0326">Glycosidase</keyword>
<dbReference type="Proteomes" id="UP001500620">
    <property type="component" value="Unassembled WGS sequence"/>
</dbReference>
<dbReference type="InterPro" id="IPR035992">
    <property type="entry name" value="Ricin_B-like_lectins"/>
</dbReference>
<dbReference type="PROSITE" id="PS50231">
    <property type="entry name" value="RICIN_B_LECTIN"/>
    <property type="match status" value="1"/>
</dbReference>
<keyword evidence="6" id="KW-1185">Reference proteome</keyword>
<dbReference type="CDD" id="cd23418">
    <property type="entry name" value="beta-trefoil_Ricin_XLN-like"/>
    <property type="match status" value="1"/>
</dbReference>
<comment type="caution">
    <text evidence="5">The sequence shown here is derived from an EMBL/GenBank/DDBJ whole genome shotgun (WGS) entry which is preliminary data.</text>
</comment>
<dbReference type="EMBL" id="BAABAT010000009">
    <property type="protein sequence ID" value="GAA4250385.1"/>
    <property type="molecule type" value="Genomic_DNA"/>
</dbReference>
<name>A0ABP8D9S6_9ACTN</name>
<gene>
    <name evidence="5" type="ORF">GCM10022255_038700</name>
</gene>
<dbReference type="RefSeq" id="WP_345128441.1">
    <property type="nucleotide sequence ID" value="NZ_BAABAT010000009.1"/>
</dbReference>
<protein>
    <recommendedName>
        <fullName evidence="4">Ricin B lectin domain-containing protein</fullName>
    </recommendedName>
</protein>
<feature type="domain" description="Ricin B lectin" evidence="4">
    <location>
        <begin position="366"/>
        <end position="490"/>
    </location>
</feature>
<dbReference type="SUPFAM" id="SSF50405">
    <property type="entry name" value="Actin-crosslinking proteins"/>
    <property type="match status" value="1"/>
</dbReference>
<reference evidence="6" key="1">
    <citation type="journal article" date="2019" name="Int. J. Syst. Evol. Microbiol.">
        <title>The Global Catalogue of Microorganisms (GCM) 10K type strain sequencing project: providing services to taxonomists for standard genome sequencing and annotation.</title>
        <authorList>
            <consortium name="The Broad Institute Genomics Platform"/>
            <consortium name="The Broad Institute Genome Sequencing Center for Infectious Disease"/>
            <person name="Wu L."/>
            <person name="Ma J."/>
        </authorList>
    </citation>
    <scope>NUCLEOTIDE SEQUENCE [LARGE SCALE GENOMIC DNA]</scope>
    <source>
        <strain evidence="6">JCM 17441</strain>
    </source>
</reference>
<evidence type="ECO:0000313" key="5">
    <source>
        <dbReference type="EMBL" id="GAA4250385.1"/>
    </source>
</evidence>
<dbReference type="Gene3D" id="2.80.10.50">
    <property type="match status" value="2"/>
</dbReference>